<keyword evidence="3" id="KW-1185">Reference proteome</keyword>
<dbReference type="EMBL" id="FWXD01000010">
    <property type="protein sequence ID" value="SMC24964.1"/>
    <property type="molecule type" value="Genomic_DNA"/>
</dbReference>
<protein>
    <submittedName>
        <fullName evidence="2">Putative ParB-like nuclease</fullName>
    </submittedName>
</protein>
<accession>A0A1W1XM84</accession>
<proteinExistence type="predicted"/>
<dbReference type="AlphaFoldDB" id="A0A1W1XM84"/>
<evidence type="ECO:0000256" key="1">
    <source>
        <dbReference type="SAM" id="SignalP"/>
    </source>
</evidence>
<name>A0A1W1XM84_9NEIS</name>
<dbReference type="Pfam" id="PF08857">
    <property type="entry name" value="ParBc_2"/>
    <property type="match status" value="1"/>
</dbReference>
<dbReference type="RefSeq" id="WP_084090675.1">
    <property type="nucleotide sequence ID" value="NZ_FWXD01000010.1"/>
</dbReference>
<dbReference type="OrthoDB" id="323572at2"/>
<feature type="chain" id="PRO_5012686990" evidence="1">
    <location>
        <begin position="24"/>
        <end position="491"/>
    </location>
</feature>
<gene>
    <name evidence="2" type="ORF">SAMN02745857_02021</name>
</gene>
<evidence type="ECO:0000313" key="3">
    <source>
        <dbReference type="Proteomes" id="UP000192761"/>
    </source>
</evidence>
<keyword evidence="1" id="KW-0732">Signal</keyword>
<dbReference type="SUPFAM" id="SSF110849">
    <property type="entry name" value="ParB/Sulfiredoxin"/>
    <property type="match status" value="1"/>
</dbReference>
<feature type="signal peptide" evidence="1">
    <location>
        <begin position="1"/>
        <end position="23"/>
    </location>
</feature>
<sequence length="491" mass="51759">MLSPLSRLTTPLLVIALSAPALAAQSACDTSLPASAQAPYLCAQPGDLIDARLDAFRPTQSVLGKDEIFYKLGRYRSNKDQLNGNFNKRFDDWCEANGQVATAWANADARLDNPASFGCSVALGSETADSIAVMKSAVIGPGGQLYLTDGHHTFTSFMEANDGGPALHVRVRVVDNLSALSQADFWQAMQDNRRVWLRDENDQPITVEQLPARLGLASFHNDKYRSLVYFTRDIGYSVPTQATEFLEFYWGSWLRRNGVDVSKTNLADSAAYLKLVKQTSQTMAALPLTTVLDGSVTAASAGRIAQWNGGKKETGGEFDKLSKAFSEAKPGKIAYSLNFQSDIVAAPVCTSTLSGAHDGTLNVNSGVLCLDRVTQQGDVIVAPGAALVANGSSLNGVLSSNGATAIYLCGNQISGSLALNATNGAQVLGGNGCTFNSVAGSAAITWGNGTSVLSGNQFGGALMCFGNQPELLNPGRSNQAGGAKVYQCESL</sequence>
<dbReference type="InterPro" id="IPR014956">
    <property type="entry name" value="ParBc_2"/>
</dbReference>
<evidence type="ECO:0000313" key="2">
    <source>
        <dbReference type="EMBL" id="SMC24964.1"/>
    </source>
</evidence>
<dbReference type="Proteomes" id="UP000192761">
    <property type="component" value="Unassembled WGS sequence"/>
</dbReference>
<dbReference type="CDD" id="cd16390">
    <property type="entry name" value="ParB_N_Srx_like"/>
    <property type="match status" value="1"/>
</dbReference>
<organism evidence="2 3">
    <name type="scientific">Andreprevotia lacus DSM 23236</name>
    <dbReference type="NCBI Taxonomy" id="1121001"/>
    <lineage>
        <taxon>Bacteria</taxon>
        <taxon>Pseudomonadati</taxon>
        <taxon>Pseudomonadota</taxon>
        <taxon>Betaproteobacteria</taxon>
        <taxon>Neisseriales</taxon>
        <taxon>Chitinibacteraceae</taxon>
        <taxon>Andreprevotia</taxon>
    </lineage>
</organism>
<dbReference type="Gene3D" id="3.90.1530.10">
    <property type="entry name" value="Conserved hypothetical protein from pyrococcus furiosus pfu- 392566-001, ParB domain"/>
    <property type="match status" value="1"/>
</dbReference>
<dbReference type="InterPro" id="IPR036086">
    <property type="entry name" value="ParB/Sulfiredoxin_sf"/>
</dbReference>
<reference evidence="2 3" key="1">
    <citation type="submission" date="2017-04" db="EMBL/GenBank/DDBJ databases">
        <authorList>
            <person name="Afonso C.L."/>
            <person name="Miller P.J."/>
            <person name="Scott M.A."/>
            <person name="Spackman E."/>
            <person name="Goraichik I."/>
            <person name="Dimitrov K.M."/>
            <person name="Suarez D.L."/>
            <person name="Swayne D.E."/>
        </authorList>
    </citation>
    <scope>NUCLEOTIDE SEQUENCE [LARGE SCALE GENOMIC DNA]</scope>
    <source>
        <strain evidence="2 3">DSM 23236</strain>
    </source>
</reference>
<dbReference type="STRING" id="1121001.SAMN02745857_02021"/>